<dbReference type="EMBL" id="JAPFFI010000006">
    <property type="protein sequence ID" value="KAJ6390179.1"/>
    <property type="molecule type" value="Genomic_DNA"/>
</dbReference>
<feature type="compositionally biased region" description="Basic and acidic residues" evidence="1">
    <location>
        <begin position="161"/>
        <end position="172"/>
    </location>
</feature>
<dbReference type="Proteomes" id="UP001141253">
    <property type="component" value="Chromosome 2"/>
</dbReference>
<feature type="region of interest" description="Disordered" evidence="1">
    <location>
        <begin position="72"/>
        <end position="94"/>
    </location>
</feature>
<reference evidence="2" key="1">
    <citation type="submission" date="2022-10" db="EMBL/GenBank/DDBJ databases">
        <authorList>
            <person name="Hyden B.L."/>
            <person name="Feng K."/>
            <person name="Yates T."/>
            <person name="Jawdy S."/>
            <person name="Smart L.B."/>
            <person name="Muchero W."/>
        </authorList>
    </citation>
    <scope>NUCLEOTIDE SEQUENCE</scope>
    <source>
        <tissue evidence="2">Shoot tip</tissue>
    </source>
</reference>
<evidence type="ECO:0000313" key="3">
    <source>
        <dbReference type="Proteomes" id="UP001141253"/>
    </source>
</evidence>
<gene>
    <name evidence="2" type="ORF">OIU77_024403</name>
</gene>
<reference evidence="2" key="2">
    <citation type="journal article" date="2023" name="Int. J. Mol. Sci.">
        <title>De Novo Assembly and Annotation of 11 Diverse Shrub Willow (Salix) Genomes Reveals Novel Gene Organization in Sex-Linked Regions.</title>
        <authorList>
            <person name="Hyden B."/>
            <person name="Feng K."/>
            <person name="Yates T.B."/>
            <person name="Jawdy S."/>
            <person name="Cereghino C."/>
            <person name="Smart L.B."/>
            <person name="Muchero W."/>
        </authorList>
    </citation>
    <scope>NUCLEOTIDE SEQUENCE</scope>
    <source>
        <tissue evidence="2">Shoot tip</tissue>
    </source>
</reference>
<name>A0ABQ9BV61_9ROSI</name>
<keyword evidence="3" id="KW-1185">Reference proteome</keyword>
<organism evidence="2 3">
    <name type="scientific">Salix suchowensis</name>
    <dbReference type="NCBI Taxonomy" id="1278906"/>
    <lineage>
        <taxon>Eukaryota</taxon>
        <taxon>Viridiplantae</taxon>
        <taxon>Streptophyta</taxon>
        <taxon>Embryophyta</taxon>
        <taxon>Tracheophyta</taxon>
        <taxon>Spermatophyta</taxon>
        <taxon>Magnoliopsida</taxon>
        <taxon>eudicotyledons</taxon>
        <taxon>Gunneridae</taxon>
        <taxon>Pentapetalae</taxon>
        <taxon>rosids</taxon>
        <taxon>fabids</taxon>
        <taxon>Malpighiales</taxon>
        <taxon>Salicaceae</taxon>
        <taxon>Saliceae</taxon>
        <taxon>Salix</taxon>
    </lineage>
</organism>
<comment type="caution">
    <text evidence="2">The sequence shown here is derived from an EMBL/GenBank/DDBJ whole genome shotgun (WGS) entry which is preliminary data.</text>
</comment>
<feature type="region of interest" description="Disordered" evidence="1">
    <location>
        <begin position="133"/>
        <end position="172"/>
    </location>
</feature>
<proteinExistence type="predicted"/>
<evidence type="ECO:0000313" key="2">
    <source>
        <dbReference type="EMBL" id="KAJ6390179.1"/>
    </source>
</evidence>
<feature type="compositionally biased region" description="Polar residues" evidence="1">
    <location>
        <begin position="133"/>
        <end position="160"/>
    </location>
</feature>
<sequence length="172" mass="19640">MESYKQLGSPINKTQYQQLGSWLIKQHNLTHSWSFLGLENDINNSVALSTKFWDRHLAVVVLVPIQEAQLQSPGNKDALKSAPQSPKGPPLLEPGFSMLEAVAREWEWEQEVMKQEQNHEPYEWCDQLANHSYEGSATQQLQQTPDTALQQQAKPPQGTRSMEKETAWEVSR</sequence>
<evidence type="ECO:0000256" key="1">
    <source>
        <dbReference type="SAM" id="MobiDB-lite"/>
    </source>
</evidence>
<accession>A0ABQ9BV61</accession>
<protein>
    <submittedName>
        <fullName evidence="2">Uncharacterized protein</fullName>
    </submittedName>
</protein>